<dbReference type="OrthoDB" id="5293332at2"/>
<evidence type="ECO:0000313" key="7">
    <source>
        <dbReference type="Proteomes" id="UP000094893"/>
    </source>
</evidence>
<dbReference type="RefSeq" id="WP_024892715.1">
    <property type="nucleotide sequence ID" value="NZ_DAIAWO010000137.1"/>
</dbReference>
<feature type="domain" description="GGDEF" evidence="4">
    <location>
        <begin position="383"/>
        <end position="515"/>
    </location>
</feature>
<dbReference type="Proteomes" id="UP000094893">
    <property type="component" value="Unassembled WGS sequence"/>
</dbReference>
<dbReference type="EMBL" id="LWRY01000207">
    <property type="protein sequence ID" value="OCX69515.1"/>
    <property type="molecule type" value="Genomic_DNA"/>
</dbReference>
<dbReference type="EMBL" id="LWSA01000178">
    <property type="protein sequence ID" value="OCX71136.1"/>
    <property type="molecule type" value="Genomic_DNA"/>
</dbReference>
<dbReference type="eggNOG" id="COG3706">
    <property type="taxonomic scope" value="Bacteria"/>
</dbReference>
<feature type="coiled-coil region" evidence="3">
    <location>
        <begin position="318"/>
        <end position="352"/>
    </location>
</feature>
<evidence type="ECO:0000256" key="1">
    <source>
        <dbReference type="ARBA" id="ARBA00012528"/>
    </source>
</evidence>
<comment type="caution">
    <text evidence="5">The sequence shown here is derived from an EMBL/GenBank/DDBJ whole genome shotgun (WGS) entry which is preliminary data.</text>
</comment>
<proteinExistence type="predicted"/>
<dbReference type="PROSITE" id="PS50887">
    <property type="entry name" value="GGDEF"/>
    <property type="match status" value="1"/>
</dbReference>
<protein>
    <recommendedName>
        <fullName evidence="1">diguanylate cyclase</fullName>
        <ecNumber evidence="1">2.7.7.65</ecNumber>
    </recommendedName>
</protein>
<evidence type="ECO:0000313" key="5">
    <source>
        <dbReference type="EMBL" id="OCX69515.1"/>
    </source>
</evidence>
<keyword evidence="8" id="KW-1185">Reference proteome</keyword>
<gene>
    <name evidence="5" type="ORF">A6M23_15220</name>
    <name evidence="6" type="ORF">A6P07_12700</name>
</gene>
<dbReference type="CDD" id="cd01949">
    <property type="entry name" value="GGDEF"/>
    <property type="match status" value="1"/>
</dbReference>
<dbReference type="PANTHER" id="PTHR45138">
    <property type="entry name" value="REGULATORY COMPONENTS OF SENSORY TRANSDUCTION SYSTEM"/>
    <property type="match status" value="1"/>
</dbReference>
<keyword evidence="3" id="KW-0175">Coiled coil</keyword>
<dbReference type="EC" id="2.7.7.65" evidence="1"/>
<evidence type="ECO:0000256" key="3">
    <source>
        <dbReference type="SAM" id="Coils"/>
    </source>
</evidence>
<dbReference type="GO" id="GO:0052621">
    <property type="term" value="F:diguanylate cyclase activity"/>
    <property type="evidence" value="ECO:0007669"/>
    <property type="project" value="UniProtKB-EC"/>
</dbReference>
<dbReference type="InterPro" id="IPR043128">
    <property type="entry name" value="Rev_trsase/Diguanyl_cyclase"/>
</dbReference>
<dbReference type="Gene3D" id="3.30.70.270">
    <property type="match status" value="1"/>
</dbReference>
<evidence type="ECO:0000259" key="4">
    <source>
        <dbReference type="PROSITE" id="PS50887"/>
    </source>
</evidence>
<dbReference type="SMART" id="SM00267">
    <property type="entry name" value="GGDEF"/>
    <property type="match status" value="1"/>
</dbReference>
<dbReference type="InterPro" id="IPR000160">
    <property type="entry name" value="GGDEF_dom"/>
</dbReference>
<dbReference type="SUPFAM" id="SSF55073">
    <property type="entry name" value="Nucleotide cyclase"/>
    <property type="match status" value="1"/>
</dbReference>
<dbReference type="InterPro" id="IPR029787">
    <property type="entry name" value="Nucleotide_cyclase"/>
</dbReference>
<dbReference type="PANTHER" id="PTHR45138:SF9">
    <property type="entry name" value="DIGUANYLATE CYCLASE DGCM-RELATED"/>
    <property type="match status" value="1"/>
</dbReference>
<name>A0A1C2I0L7_ACITH</name>
<evidence type="ECO:0000313" key="8">
    <source>
        <dbReference type="Proteomes" id="UP000095008"/>
    </source>
</evidence>
<dbReference type="InterPro" id="IPR050469">
    <property type="entry name" value="Diguanylate_Cyclase"/>
</dbReference>
<dbReference type="NCBIfam" id="TIGR00254">
    <property type="entry name" value="GGDEF"/>
    <property type="match status" value="1"/>
</dbReference>
<dbReference type="STRING" id="930.GCA_002079865_03319"/>
<dbReference type="FunFam" id="3.30.70.270:FF:000001">
    <property type="entry name" value="Diguanylate cyclase domain protein"/>
    <property type="match status" value="1"/>
</dbReference>
<dbReference type="Proteomes" id="UP000095008">
    <property type="component" value="Unassembled WGS sequence"/>
</dbReference>
<evidence type="ECO:0000256" key="2">
    <source>
        <dbReference type="ARBA" id="ARBA00034247"/>
    </source>
</evidence>
<dbReference type="AlphaFoldDB" id="A0A1C2I0L7"/>
<comment type="catalytic activity">
    <reaction evidence="2">
        <text>2 GTP = 3',3'-c-di-GMP + 2 diphosphate</text>
        <dbReference type="Rhea" id="RHEA:24898"/>
        <dbReference type="ChEBI" id="CHEBI:33019"/>
        <dbReference type="ChEBI" id="CHEBI:37565"/>
        <dbReference type="ChEBI" id="CHEBI:58805"/>
        <dbReference type="EC" id="2.7.7.65"/>
    </reaction>
</comment>
<dbReference type="Pfam" id="PF00990">
    <property type="entry name" value="GGDEF"/>
    <property type="match status" value="1"/>
</dbReference>
<dbReference type="GeneID" id="60695628"/>
<sequence length="520" mass="59312">MTHKTPTEIAREALKRLMELGLSPIPENYTQYYHEISGAHSTPEINWQHLMRRFCTEWERSQAGLSHLQKILAKNQLLDEKNTGTLAIKMEQLLQKWEKLPTRQVKTSLEETNHGASEEVNCEGWQKLFKTVIRHSIRDQDPPGALLLEQLDGLLNEKEIQADALFPLARDILQHQQELDEKEIKIRKGLQELLQLLLRNVADLLDNDAFLSGQMDVVRQAVQLADNHEELDLAIHRVKEVIFQQGKLKSEVREAREAIRDLVNLVLMSVESMAGENGRNHQQLESLVNELDSTTDWQQIRKIVSKVLDTSKNITKQSIEARNTLIQAKNRLSAAQEKIRKLEEEMESISQLVHVDPLTGTMNRRGLNAAFLRESARAQRLNQPLTVAIVDIDHFKKVNDQYGHDLGDQVLRGMAKVLQDTLRANDVITRYGGEEFVILMPDTTPENALDILERVQLQLGRQLFQAQDQPLKISFSGGISVWQNSCSQEQSIAAADKAMYRAKKDGRKRIYLADQANSST</sequence>
<accession>A0A1C2I0L7</accession>
<organism evidence="5 8">
    <name type="scientific">Acidithiobacillus thiooxidans</name>
    <name type="common">Thiobacillus thiooxidans</name>
    <dbReference type="NCBI Taxonomy" id="930"/>
    <lineage>
        <taxon>Bacteria</taxon>
        <taxon>Pseudomonadati</taxon>
        <taxon>Pseudomonadota</taxon>
        <taxon>Acidithiobacillia</taxon>
        <taxon>Acidithiobacillales</taxon>
        <taxon>Acidithiobacillaceae</taxon>
        <taxon>Acidithiobacillus</taxon>
    </lineage>
</organism>
<reference evidence="5 7" key="1">
    <citation type="journal article" date="2016" name="Int. J. Mol. Sci.">
        <title>Comparative genomics of the extreme acidophile Acidithiobacillus thiooxidans reveals intraspecific divergence and niche adaptation.</title>
        <authorList>
            <person name="Zhang X."/>
            <person name="Feng X."/>
            <person name="Tao J."/>
            <person name="Ma L."/>
            <person name="Xiao Y."/>
            <person name="Liang Y."/>
            <person name="Liu X."/>
            <person name="Yin H."/>
        </authorList>
    </citation>
    <scope>NUCLEOTIDE SEQUENCE [LARGE SCALE GENOMIC DNA]</scope>
    <source>
        <strain evidence="6 7">A02</strain>
        <strain evidence="5">DXS-W</strain>
    </source>
</reference>
<evidence type="ECO:0000313" key="6">
    <source>
        <dbReference type="EMBL" id="OCX71136.1"/>
    </source>
</evidence>
<feature type="coiled-coil region" evidence="3">
    <location>
        <begin position="172"/>
        <end position="207"/>
    </location>
</feature>